<dbReference type="EMBL" id="FSQW01000001">
    <property type="protein sequence ID" value="SIN61389.1"/>
    <property type="molecule type" value="Genomic_DNA"/>
</dbReference>
<feature type="region of interest" description="Disordered" evidence="1">
    <location>
        <begin position="90"/>
        <end position="109"/>
    </location>
</feature>
<gene>
    <name evidence="3" type="ORF">SAMN02745824_0873</name>
</gene>
<dbReference type="AlphaFoldDB" id="A0A1N6CSB6"/>
<evidence type="ECO:0000256" key="1">
    <source>
        <dbReference type="SAM" id="MobiDB-lite"/>
    </source>
</evidence>
<keyword evidence="2" id="KW-0472">Membrane</keyword>
<sequence length="109" mass="12221">MTVSAEIAALIGALIGAGASILTAWLAWWLAQRRENRLDDKRKQRLLLLLSGEKYKWRSIDTLSSAVGADEIKTKELLLEIDARQSLSNNSSWGLISRNPYPEDIQPKD</sequence>
<reference evidence="4" key="1">
    <citation type="submission" date="2016-11" db="EMBL/GenBank/DDBJ databases">
        <authorList>
            <person name="Varghese N."/>
            <person name="Submissions S."/>
        </authorList>
    </citation>
    <scope>NUCLEOTIDE SEQUENCE [LARGE SCALE GENOMIC DNA]</scope>
    <source>
        <strain evidence="4">DSM 22363</strain>
    </source>
</reference>
<dbReference type="STRING" id="1123272.SAMN02745824_0873"/>
<dbReference type="RefSeq" id="WP_074203884.1">
    <property type="nucleotide sequence ID" value="NZ_FSQW01000001.1"/>
</dbReference>
<feature type="transmembrane region" description="Helical" evidence="2">
    <location>
        <begin position="6"/>
        <end position="31"/>
    </location>
</feature>
<protein>
    <submittedName>
        <fullName evidence="3">Uncharacterized protein</fullName>
    </submittedName>
</protein>
<dbReference type="OrthoDB" id="7596419at2"/>
<evidence type="ECO:0000313" key="4">
    <source>
        <dbReference type="Proteomes" id="UP000185192"/>
    </source>
</evidence>
<name>A0A1N6CSB6_9SPHN</name>
<evidence type="ECO:0000256" key="2">
    <source>
        <dbReference type="SAM" id="Phobius"/>
    </source>
</evidence>
<keyword evidence="2" id="KW-0812">Transmembrane</keyword>
<keyword evidence="4" id="KW-1185">Reference proteome</keyword>
<evidence type="ECO:0000313" key="3">
    <source>
        <dbReference type="EMBL" id="SIN61389.1"/>
    </source>
</evidence>
<dbReference type="Proteomes" id="UP000185192">
    <property type="component" value="Unassembled WGS sequence"/>
</dbReference>
<accession>A0A1N6CSB6</accession>
<organism evidence="3 4">
    <name type="scientific">Parasphingorhabdus marina DSM 22363</name>
    <dbReference type="NCBI Taxonomy" id="1123272"/>
    <lineage>
        <taxon>Bacteria</taxon>
        <taxon>Pseudomonadati</taxon>
        <taxon>Pseudomonadota</taxon>
        <taxon>Alphaproteobacteria</taxon>
        <taxon>Sphingomonadales</taxon>
        <taxon>Sphingomonadaceae</taxon>
        <taxon>Parasphingorhabdus</taxon>
    </lineage>
</organism>
<proteinExistence type="predicted"/>
<keyword evidence="2" id="KW-1133">Transmembrane helix</keyword>